<reference evidence="4" key="3">
    <citation type="submission" date="2025-09" db="UniProtKB">
        <authorList>
            <consortium name="Ensembl"/>
        </authorList>
    </citation>
    <scope>IDENTIFICATION</scope>
</reference>
<dbReference type="AlphaFoldDB" id="A0A4W5JMC0"/>
<evidence type="ECO:0000259" key="3">
    <source>
        <dbReference type="Pfam" id="PF06567"/>
    </source>
</evidence>
<keyword evidence="2" id="KW-0472">Membrane</keyword>
<organism evidence="4 5">
    <name type="scientific">Hucho hucho</name>
    <name type="common">huchen</name>
    <dbReference type="NCBI Taxonomy" id="62062"/>
    <lineage>
        <taxon>Eukaryota</taxon>
        <taxon>Metazoa</taxon>
        <taxon>Chordata</taxon>
        <taxon>Craniata</taxon>
        <taxon>Vertebrata</taxon>
        <taxon>Euteleostomi</taxon>
        <taxon>Actinopterygii</taxon>
        <taxon>Neopterygii</taxon>
        <taxon>Teleostei</taxon>
        <taxon>Protacanthopterygii</taxon>
        <taxon>Salmoniformes</taxon>
        <taxon>Salmonidae</taxon>
        <taxon>Salmoninae</taxon>
        <taxon>Hucho</taxon>
    </lineage>
</organism>
<reference evidence="4" key="2">
    <citation type="submission" date="2025-08" db="UniProtKB">
        <authorList>
            <consortium name="Ensembl"/>
        </authorList>
    </citation>
    <scope>IDENTIFICATION</scope>
</reference>
<dbReference type="InterPro" id="IPR009505">
    <property type="entry name" value="Neural_ProG_Cyt"/>
</dbReference>
<dbReference type="GeneTree" id="ENSGT00440000034270"/>
<dbReference type="PANTHER" id="PTHR15381">
    <property type="entry name" value="CHONDROITIN SULFATE PROTEOGLYCAN 5 -RELATED"/>
    <property type="match status" value="1"/>
</dbReference>
<name>A0A4W5JMC0_9TELE</name>
<proteinExistence type="predicted"/>
<feature type="compositionally biased region" description="Basic and acidic residues" evidence="1">
    <location>
        <begin position="79"/>
        <end position="89"/>
    </location>
</feature>
<feature type="transmembrane region" description="Helical" evidence="2">
    <location>
        <begin position="15"/>
        <end position="39"/>
    </location>
</feature>
<keyword evidence="2" id="KW-1133">Transmembrane helix</keyword>
<reference evidence="5" key="1">
    <citation type="submission" date="2018-06" db="EMBL/GenBank/DDBJ databases">
        <title>Genome assembly of Danube salmon.</title>
        <authorList>
            <person name="Macqueen D.J."/>
            <person name="Gundappa M.K."/>
        </authorList>
    </citation>
    <scope>NUCLEOTIDE SEQUENCE [LARGE SCALE GENOMIC DNA]</scope>
</reference>
<accession>A0A4W5JMC0</accession>
<dbReference type="Proteomes" id="UP000314982">
    <property type="component" value="Unassembled WGS sequence"/>
</dbReference>
<dbReference type="PANTHER" id="PTHR15381:SF1">
    <property type="entry name" value="CHONDROITIN SULFATE PROTEOGLYCAN 5"/>
    <property type="match status" value="1"/>
</dbReference>
<evidence type="ECO:0000313" key="5">
    <source>
        <dbReference type="Proteomes" id="UP000314982"/>
    </source>
</evidence>
<feature type="domain" description="Neural chondroitin sulphate proteoglycan cytoplasmic" evidence="3">
    <location>
        <begin position="42"/>
        <end position="81"/>
    </location>
</feature>
<evidence type="ECO:0000313" key="4">
    <source>
        <dbReference type="Ensembl" id="ENSHHUP00000006063.1"/>
    </source>
</evidence>
<dbReference type="GO" id="GO:0045202">
    <property type="term" value="C:synapse"/>
    <property type="evidence" value="ECO:0007669"/>
    <property type="project" value="TreeGrafter"/>
</dbReference>
<evidence type="ECO:0000256" key="1">
    <source>
        <dbReference type="SAM" id="MobiDB-lite"/>
    </source>
</evidence>
<keyword evidence="2" id="KW-0812">Transmembrane</keyword>
<keyword evidence="5" id="KW-1185">Reference proteome</keyword>
<feature type="compositionally biased region" description="Pro residues" evidence="1">
    <location>
        <begin position="288"/>
        <end position="311"/>
    </location>
</feature>
<sequence length="328" mass="36081">MWIKGSRCDWVVTDFQVLCVVVGVASLTLVLHIIIVFFAKRLHRFRTENRRLRKRSLYRPQSEMQTDGFSVSMAPDSSHANDDGQKMEDPVKSPFTQGEEYLNIVNSHSPKYMNSPAHSSDHTPNANEEGGVTIGLQLLLPKEAKLRPEASPPLHYSVFLYKKGTGPSTTAANYTAHDMAAARNHSNCSIVSTSTYNKTFNKSNPDINHDTNKHSQVPQNHVPPHRPPHTSPSSSISQLPVFYPSSENTCLPHHASPITCPTSPPPPSPAIPALPHSLDPGIQRHTSPPDPPTSLPLLTHPPPSLLPPPLPSQIQPYQHLLTVLTPSL</sequence>
<protein>
    <recommendedName>
        <fullName evidence="3">Neural chondroitin sulphate proteoglycan cytoplasmic domain-containing protein</fullName>
    </recommendedName>
</protein>
<evidence type="ECO:0000256" key="2">
    <source>
        <dbReference type="SAM" id="Phobius"/>
    </source>
</evidence>
<dbReference type="GO" id="GO:0048858">
    <property type="term" value="P:cell projection morphogenesis"/>
    <property type="evidence" value="ECO:0007669"/>
    <property type="project" value="TreeGrafter"/>
</dbReference>
<dbReference type="Ensembl" id="ENSHHUT00000006246.1">
    <property type="protein sequence ID" value="ENSHHUP00000006063.1"/>
    <property type="gene ID" value="ENSHHUG00000003740.1"/>
</dbReference>
<dbReference type="Pfam" id="PF06567">
    <property type="entry name" value="Neural_ProG_Cyt"/>
    <property type="match status" value="1"/>
</dbReference>
<feature type="region of interest" description="Disordered" evidence="1">
    <location>
        <begin position="59"/>
        <end position="89"/>
    </location>
</feature>
<feature type="region of interest" description="Disordered" evidence="1">
    <location>
        <begin position="254"/>
        <end position="311"/>
    </location>
</feature>
<feature type="compositionally biased region" description="Pro residues" evidence="1">
    <location>
        <begin position="262"/>
        <end position="272"/>
    </location>
</feature>
<feature type="region of interest" description="Disordered" evidence="1">
    <location>
        <begin position="199"/>
        <end position="239"/>
    </location>
</feature>